<accession>A0A4P9Z8R0</accession>
<dbReference type="InterPro" id="IPR039777">
    <property type="entry name" value="IFRD"/>
</dbReference>
<protein>
    <recommendedName>
        <fullName evidence="2">Interferon-related developmental regulator N-terminal domain-containing protein</fullName>
    </recommendedName>
</protein>
<proteinExistence type="predicted"/>
<name>A0A4P9Z8R0_9ASCO</name>
<dbReference type="PANTHER" id="PTHR12354">
    <property type="entry name" value="INTERFERON-RELATED DEVELOPMENTAL REGULATOR"/>
    <property type="match status" value="1"/>
</dbReference>
<dbReference type="InterPro" id="IPR007701">
    <property type="entry name" value="Interferon-rel_develop_reg_N"/>
</dbReference>
<dbReference type="OrthoDB" id="18978at2759"/>
<gene>
    <name evidence="3" type="ORF">METBISCDRAFT_19449</name>
</gene>
<dbReference type="Proteomes" id="UP000268321">
    <property type="component" value="Unassembled WGS sequence"/>
</dbReference>
<dbReference type="Pfam" id="PF05004">
    <property type="entry name" value="IFRD"/>
    <property type="match status" value="1"/>
</dbReference>
<dbReference type="PANTHER" id="PTHR12354:SF1">
    <property type="entry name" value="INTERFERON-RELATED DEVELOPMENTAL REGULATOR 1"/>
    <property type="match status" value="1"/>
</dbReference>
<keyword evidence="4" id="KW-1185">Reference proteome</keyword>
<evidence type="ECO:0000259" key="2">
    <source>
        <dbReference type="Pfam" id="PF05004"/>
    </source>
</evidence>
<evidence type="ECO:0000313" key="4">
    <source>
        <dbReference type="Proteomes" id="UP000268321"/>
    </source>
</evidence>
<feature type="domain" description="Interferon-related developmental regulator N-terminal" evidence="2">
    <location>
        <begin position="290"/>
        <end position="421"/>
    </location>
</feature>
<evidence type="ECO:0000313" key="3">
    <source>
        <dbReference type="EMBL" id="RKP29095.1"/>
    </source>
</evidence>
<dbReference type="AlphaFoldDB" id="A0A4P9Z8R0"/>
<reference evidence="4" key="1">
    <citation type="journal article" date="2018" name="Nat. Microbiol.">
        <title>Leveraging single-cell genomics to expand the fungal tree of life.</title>
        <authorList>
            <person name="Ahrendt S.R."/>
            <person name="Quandt C.A."/>
            <person name="Ciobanu D."/>
            <person name="Clum A."/>
            <person name="Salamov A."/>
            <person name="Andreopoulos B."/>
            <person name="Cheng J.F."/>
            <person name="Woyke T."/>
            <person name="Pelin A."/>
            <person name="Henrissat B."/>
            <person name="Reynolds N.K."/>
            <person name="Benny G.L."/>
            <person name="Smith M.E."/>
            <person name="James T.Y."/>
            <person name="Grigoriev I.V."/>
        </authorList>
    </citation>
    <scope>NUCLEOTIDE SEQUENCE [LARGE SCALE GENOMIC DNA]</scope>
    <source>
        <strain evidence="4">Baker2002</strain>
    </source>
</reference>
<sequence>MSKPISVAARSVFRDTFSNSSSRSISCAHTPLPDGEENGSLDVTFLSLEEIVSKKLESLQAILLQAELEDTVNRDAMVTDSQDYHEKHTALMNKSRIQAESTTIREIIASLQHSRAVVSSLSREMLLAQLYKLIVTKPVCISNLEGSDVISDDEVLQLVKILTSADYRSSTEFILLFRSSISLLVSDLDDFGGIVSAHFLESIQSLFIDTHNAYVTSENKANVITGYCGLLLAIYGDTSAFGIDDKVKWLMDFASGFVQSSLTLKTQLKTGDREYSTLMHDSECKLLVSQQEENARAEANIAVAALHGVAVLLTLLQKGHYLNDLLTHVATEVIEVIDNELIPEISKAAAKLLALCYELFAYEDASEDAGDDDEYNYNAPVYEQENILSILNRLANVSSKKIGKKEKNTSSVFKEVAKTIENYTDPEKRDEIYKRTQVGLDLLSASVNSTQIKLSRSRFLLINSWFLYFRLLHLKWFFGFSLHDQLIGNPNVKSLLKEPKTEYQMKYSRGNDTADDGLSYGNNARRDADRFVDPEKRRATEKKRAMEKKISEQLELLEL</sequence>
<organism evidence="3 4">
    <name type="scientific">Metschnikowia bicuspidata</name>
    <dbReference type="NCBI Taxonomy" id="27322"/>
    <lineage>
        <taxon>Eukaryota</taxon>
        <taxon>Fungi</taxon>
        <taxon>Dikarya</taxon>
        <taxon>Ascomycota</taxon>
        <taxon>Saccharomycotina</taxon>
        <taxon>Pichiomycetes</taxon>
        <taxon>Metschnikowiaceae</taxon>
        <taxon>Metschnikowia</taxon>
    </lineage>
</organism>
<feature type="compositionally biased region" description="Basic and acidic residues" evidence="1">
    <location>
        <begin position="524"/>
        <end position="545"/>
    </location>
</feature>
<evidence type="ECO:0000256" key="1">
    <source>
        <dbReference type="SAM" id="MobiDB-lite"/>
    </source>
</evidence>
<feature type="region of interest" description="Disordered" evidence="1">
    <location>
        <begin position="508"/>
        <end position="545"/>
    </location>
</feature>
<dbReference type="EMBL" id="ML004511">
    <property type="protein sequence ID" value="RKP29095.1"/>
    <property type="molecule type" value="Genomic_DNA"/>
</dbReference>